<sequence length="289" mass="32701">MTDVDVQPGRTEAGAIPGPGSLIWRYAGDWRSAFSGRAILLLQVAHPVVGAGVAEHSEFLEDRWGRLLRTGESTMNFLGYRGEGRGRREAARLREIHKDIKGVDAQGRRYHALNPEAYLWVHATLLHGMIQTQRLFGTPIPPERERVLHGEWARLALALGITERHIPGSPEAFRDYFDTMVNERLEDNATVRLLIELDRRPLPPPPRWPLPDLAWSGVAGPPTVMLGRMGVGCLPPVLRDRFGLRWTPADERRFRLFAQAMRAGDRVLVDRLRYSPIAARAMRRARRGH</sequence>
<dbReference type="Pfam" id="PF09995">
    <property type="entry name" value="MPAB_Lcp_cat"/>
    <property type="match status" value="1"/>
</dbReference>
<evidence type="ECO:0000313" key="3">
    <source>
        <dbReference type="Proteomes" id="UP000483004"/>
    </source>
</evidence>
<dbReference type="Proteomes" id="UP000483004">
    <property type="component" value="Unassembled WGS sequence"/>
</dbReference>
<dbReference type="PANTHER" id="PTHR36151">
    <property type="entry name" value="BLR2777 PROTEIN"/>
    <property type="match status" value="1"/>
</dbReference>
<evidence type="ECO:0000259" key="1">
    <source>
        <dbReference type="Pfam" id="PF09995"/>
    </source>
</evidence>
<keyword evidence="3" id="KW-1185">Reference proteome</keyword>
<dbReference type="GO" id="GO:0016491">
    <property type="term" value="F:oxidoreductase activity"/>
    <property type="evidence" value="ECO:0007669"/>
    <property type="project" value="InterPro"/>
</dbReference>
<evidence type="ECO:0000313" key="2">
    <source>
        <dbReference type="EMBL" id="KAB2366711.1"/>
    </source>
</evidence>
<accession>A0A6L3VGB7</accession>
<dbReference type="InterPro" id="IPR018713">
    <property type="entry name" value="MPAB/Lcp_cat_dom"/>
</dbReference>
<name>A0A6L3VGB7_9ACTN</name>
<dbReference type="AlphaFoldDB" id="A0A6L3VGB7"/>
<dbReference type="PANTHER" id="PTHR36151:SF3">
    <property type="entry name" value="ER-BOUND OXYGENASE MPAB_MPAB'_RUBBER OXYGENASE CATALYTIC DOMAIN-CONTAINING PROTEIN"/>
    <property type="match status" value="1"/>
</dbReference>
<feature type="domain" description="ER-bound oxygenase mpaB/mpaB'/Rubber oxygenase catalytic" evidence="1">
    <location>
        <begin position="24"/>
        <end position="263"/>
    </location>
</feature>
<comment type="caution">
    <text evidence="2">The sequence shown here is derived from an EMBL/GenBank/DDBJ whole genome shotgun (WGS) entry which is preliminary data.</text>
</comment>
<dbReference type="RefSeq" id="WP_151545359.1">
    <property type="nucleotide sequence ID" value="NZ_WBMR01000193.1"/>
</dbReference>
<dbReference type="EMBL" id="WBMR01000193">
    <property type="protein sequence ID" value="KAB2366711.1"/>
    <property type="molecule type" value="Genomic_DNA"/>
</dbReference>
<protein>
    <submittedName>
        <fullName evidence="2">DUF2236 domain-containing protein</fullName>
    </submittedName>
</protein>
<organism evidence="2 3">
    <name type="scientific">Actinomadura montaniterrae</name>
    <dbReference type="NCBI Taxonomy" id="1803903"/>
    <lineage>
        <taxon>Bacteria</taxon>
        <taxon>Bacillati</taxon>
        <taxon>Actinomycetota</taxon>
        <taxon>Actinomycetes</taxon>
        <taxon>Streptosporangiales</taxon>
        <taxon>Thermomonosporaceae</taxon>
        <taxon>Actinomadura</taxon>
    </lineage>
</organism>
<dbReference type="OrthoDB" id="3456672at2"/>
<gene>
    <name evidence="2" type="ORF">F9B16_39495</name>
</gene>
<proteinExistence type="predicted"/>
<reference evidence="2 3" key="1">
    <citation type="submission" date="2019-09" db="EMBL/GenBank/DDBJ databases">
        <title>Actinomadura physcomitrii sp. nov., a novel actinomycete isolated from moss [Physcomitrium sphaericum (Ludw) Fuernr].</title>
        <authorList>
            <person name="Liu C."/>
            <person name="Zhuang X."/>
        </authorList>
    </citation>
    <scope>NUCLEOTIDE SEQUENCE [LARGE SCALE GENOMIC DNA]</scope>
    <source>
        <strain evidence="2 3">CYP1-1B</strain>
    </source>
</reference>